<dbReference type="Pfam" id="PF07247">
    <property type="entry name" value="AATase"/>
    <property type="match status" value="1"/>
</dbReference>
<evidence type="ECO:0000313" key="3">
    <source>
        <dbReference type="Proteomes" id="UP000076584"/>
    </source>
</evidence>
<dbReference type="Proteomes" id="UP000076584">
    <property type="component" value="Unassembled WGS sequence"/>
</dbReference>
<comment type="caution">
    <text evidence="2">The sequence shown here is derived from an EMBL/GenBank/DDBJ whole genome shotgun (WGS) entry which is preliminary data.</text>
</comment>
<organism evidence="2 3">
    <name type="scientific">Colletotrichum incanum</name>
    <name type="common">Soybean anthracnose fungus</name>
    <dbReference type="NCBI Taxonomy" id="1573173"/>
    <lineage>
        <taxon>Eukaryota</taxon>
        <taxon>Fungi</taxon>
        <taxon>Dikarya</taxon>
        <taxon>Ascomycota</taxon>
        <taxon>Pezizomycotina</taxon>
        <taxon>Sordariomycetes</taxon>
        <taxon>Hypocreomycetidae</taxon>
        <taxon>Glomerellales</taxon>
        <taxon>Glomerellaceae</taxon>
        <taxon>Colletotrichum</taxon>
        <taxon>Colletotrichum spaethianum species complex</taxon>
    </lineage>
</organism>
<dbReference type="Gene3D" id="3.30.559.30">
    <property type="entry name" value="Nonribosomal peptide synthetase, condensation domain"/>
    <property type="match status" value="1"/>
</dbReference>
<name>A0A166UMB6_COLIC</name>
<evidence type="ECO:0000313" key="2">
    <source>
        <dbReference type="EMBL" id="KZL73566.1"/>
    </source>
</evidence>
<accession>A0A166UMB6</accession>
<keyword evidence="3" id="KW-1185">Reference proteome</keyword>
<protein>
    <recommendedName>
        <fullName evidence="4">Alcohol acetyltransferase</fullName>
    </recommendedName>
</protein>
<dbReference type="EMBL" id="LFIW01002347">
    <property type="protein sequence ID" value="KZL73566.1"/>
    <property type="molecule type" value="Genomic_DNA"/>
</dbReference>
<dbReference type="GO" id="GO:0008080">
    <property type="term" value="F:N-acetyltransferase activity"/>
    <property type="evidence" value="ECO:0007669"/>
    <property type="project" value="TreeGrafter"/>
</dbReference>
<dbReference type="InterPro" id="IPR010828">
    <property type="entry name" value="Atf2/Sli1-like"/>
</dbReference>
<dbReference type="PANTHER" id="PTHR28037:SF1">
    <property type="entry name" value="ALCOHOL O-ACETYLTRANSFERASE 1-RELATED"/>
    <property type="match status" value="1"/>
</dbReference>
<dbReference type="InterPro" id="IPR052058">
    <property type="entry name" value="Alcohol_O-acetyltransferase"/>
</dbReference>
<sequence>MEQIPLRSLGPLEKYLVHQHEVGYYNVAVLSAEYSLPSTTPGFLSRDIVGLVYSALGKTLICHPILGIALRNEDSPQPSFSRIGHIDLRKVVRFTRAKPASNIADLIQAEHQDELVRRHDVPLWRCLLVLPAGTIDQSLATSFVLAFVCHHVVGDGISMIAFHKTFHRCLNQLLSSTETTSGGERLSLAAKEVVAVPKLPLVPYLEESMTFPMSRLYILRLFFKALVYAPIDSLEWVGPPIGNARPPFSNTRYFHLPQQETRNLLRQCRQHQTSITALLAVLVAIGLSVLHTPSTRFTASVPFSLRRYSKHAQDDMGCFTSIAEPRFSADANPPPGYIPCQRTATTSQADDNTLSSTDNTKLWASASMCKGFLRQRSASTANLTNGLLKLRNDHRKGFLGLSGTPRRHAFTLTNLGVVDGQASQIDGQAAGPKASVDKFMLSAGVATNGAPYTICVVSQAGGFMGITVNWEAGVVEDESAEWLLAFLERELQRLSAQVKYTESSRL</sequence>
<dbReference type="STRING" id="1573173.A0A166UMB6"/>
<dbReference type="SUPFAM" id="SSF52777">
    <property type="entry name" value="CoA-dependent acyltransferases"/>
    <property type="match status" value="2"/>
</dbReference>
<dbReference type="PANTHER" id="PTHR28037">
    <property type="entry name" value="ALCOHOL O-ACETYLTRANSFERASE 1-RELATED"/>
    <property type="match status" value="1"/>
</dbReference>
<gene>
    <name evidence="2" type="ORF">CI238_11821</name>
</gene>
<dbReference type="Gene3D" id="3.30.559.10">
    <property type="entry name" value="Chloramphenicol acetyltransferase-like domain"/>
    <property type="match status" value="1"/>
</dbReference>
<reference evidence="2 3" key="1">
    <citation type="submission" date="2015-06" db="EMBL/GenBank/DDBJ databases">
        <title>Survival trade-offs in plant roots during colonization by closely related pathogenic and mutualistic fungi.</title>
        <authorList>
            <person name="Hacquard S."/>
            <person name="Kracher B."/>
            <person name="Hiruma K."/>
            <person name="Weinman A."/>
            <person name="Muench P."/>
            <person name="Garrido Oter R."/>
            <person name="Ver Loren van Themaat E."/>
            <person name="Dallerey J.-F."/>
            <person name="Damm U."/>
            <person name="Henrissat B."/>
            <person name="Lespinet O."/>
            <person name="Thon M."/>
            <person name="Kemen E."/>
            <person name="McHardy A.C."/>
            <person name="Schulze-Lefert P."/>
            <person name="O'Connell R.J."/>
        </authorList>
    </citation>
    <scope>NUCLEOTIDE SEQUENCE [LARGE SCALE GENOMIC DNA]</scope>
    <source>
        <strain evidence="2 3">MAFF 238704</strain>
    </source>
</reference>
<dbReference type="InterPro" id="IPR023213">
    <property type="entry name" value="CAT-like_dom_sf"/>
</dbReference>
<proteinExistence type="predicted"/>
<dbReference type="AlphaFoldDB" id="A0A166UMB6"/>
<feature type="coiled-coil region" evidence="1">
    <location>
        <begin position="477"/>
        <end position="504"/>
    </location>
</feature>
<keyword evidence="1" id="KW-0175">Coiled coil</keyword>
<evidence type="ECO:0008006" key="4">
    <source>
        <dbReference type="Google" id="ProtNLM"/>
    </source>
</evidence>
<evidence type="ECO:0000256" key="1">
    <source>
        <dbReference type="SAM" id="Coils"/>
    </source>
</evidence>